<evidence type="ECO:0000313" key="2">
    <source>
        <dbReference type="EMBL" id="MRW94828.1"/>
    </source>
</evidence>
<comment type="caution">
    <text evidence="2">The sequence shown here is derived from an EMBL/GenBank/DDBJ whole genome shotgun (WGS) entry which is preliminary data.</text>
</comment>
<protein>
    <submittedName>
        <fullName evidence="2">DUF2946 domain-containing protein</fullName>
    </submittedName>
</protein>
<name>A0A6I2L9X5_9BURK</name>
<dbReference type="Proteomes" id="UP000433309">
    <property type="component" value="Unassembled WGS sequence"/>
</dbReference>
<keyword evidence="1" id="KW-0472">Membrane</keyword>
<gene>
    <name evidence="2" type="ORF">GJ699_33200</name>
</gene>
<organism evidence="2 3">
    <name type="scientific">Duganella guangzhouensis</name>
    <dbReference type="NCBI Taxonomy" id="2666084"/>
    <lineage>
        <taxon>Bacteria</taxon>
        <taxon>Pseudomonadati</taxon>
        <taxon>Pseudomonadota</taxon>
        <taxon>Betaproteobacteria</taxon>
        <taxon>Burkholderiales</taxon>
        <taxon>Oxalobacteraceae</taxon>
        <taxon>Telluria group</taxon>
        <taxon>Duganella</taxon>
    </lineage>
</organism>
<feature type="transmembrane region" description="Helical" evidence="1">
    <location>
        <begin position="73"/>
        <end position="96"/>
    </location>
</feature>
<dbReference type="EMBL" id="WKJK01000039">
    <property type="protein sequence ID" value="MRW94828.1"/>
    <property type="molecule type" value="Genomic_DNA"/>
</dbReference>
<dbReference type="Pfam" id="PF11162">
    <property type="entry name" value="DUF2946"/>
    <property type="match status" value="1"/>
</dbReference>
<accession>A0A6I2L9X5</accession>
<keyword evidence="1" id="KW-0812">Transmembrane</keyword>
<dbReference type="AlphaFoldDB" id="A0A6I2L9X5"/>
<keyword evidence="3" id="KW-1185">Reference proteome</keyword>
<feature type="transmembrane region" description="Helical" evidence="1">
    <location>
        <begin position="12"/>
        <end position="33"/>
    </location>
</feature>
<evidence type="ECO:0000256" key="1">
    <source>
        <dbReference type="SAM" id="Phobius"/>
    </source>
</evidence>
<keyword evidence="1" id="KW-1133">Transmembrane helix</keyword>
<reference evidence="2 3" key="1">
    <citation type="submission" date="2019-11" db="EMBL/GenBank/DDBJ databases">
        <title>Novel species isolated from a subtropical stream in China.</title>
        <authorList>
            <person name="Lu H."/>
        </authorList>
    </citation>
    <scope>NUCLEOTIDE SEQUENCE [LARGE SCALE GENOMIC DNA]</scope>
    <source>
        <strain evidence="2 3">FT80W</strain>
    </source>
</reference>
<sequence>MIRTAKRQTRHIWIAMLAILFSALGPTILHALAAGTNSAVTLEMCTVNGYKVVKVTDSDSSKRPATAKHGMEYWAFCAFHGGTFPLAGSSALVFAIDSGRAIYPPLFYAASHSLHAWSTANPRAPPIFA</sequence>
<proteinExistence type="predicted"/>
<dbReference type="InterPro" id="IPR021333">
    <property type="entry name" value="DUF2946"/>
</dbReference>
<evidence type="ECO:0000313" key="3">
    <source>
        <dbReference type="Proteomes" id="UP000433309"/>
    </source>
</evidence>